<feature type="compositionally biased region" description="Polar residues" evidence="1">
    <location>
        <begin position="179"/>
        <end position="188"/>
    </location>
</feature>
<protein>
    <submittedName>
        <fullName evidence="2">Uncharacterized protein</fullName>
    </submittedName>
</protein>
<name>A0ABD2B175_VESSQ</name>
<gene>
    <name evidence="2" type="ORF">V1478_006720</name>
</gene>
<dbReference type="EMBL" id="JAUDFV010000133">
    <property type="protein sequence ID" value="KAL2726442.1"/>
    <property type="molecule type" value="Genomic_DNA"/>
</dbReference>
<organism evidence="2 3">
    <name type="scientific">Vespula squamosa</name>
    <name type="common">Southern yellow jacket</name>
    <name type="synonym">Wasp</name>
    <dbReference type="NCBI Taxonomy" id="30214"/>
    <lineage>
        <taxon>Eukaryota</taxon>
        <taxon>Metazoa</taxon>
        <taxon>Ecdysozoa</taxon>
        <taxon>Arthropoda</taxon>
        <taxon>Hexapoda</taxon>
        <taxon>Insecta</taxon>
        <taxon>Pterygota</taxon>
        <taxon>Neoptera</taxon>
        <taxon>Endopterygota</taxon>
        <taxon>Hymenoptera</taxon>
        <taxon>Apocrita</taxon>
        <taxon>Aculeata</taxon>
        <taxon>Vespoidea</taxon>
        <taxon>Vespidae</taxon>
        <taxon>Vespinae</taxon>
        <taxon>Vespula</taxon>
    </lineage>
</organism>
<dbReference type="Proteomes" id="UP001607302">
    <property type="component" value="Unassembled WGS sequence"/>
</dbReference>
<feature type="region of interest" description="Disordered" evidence="1">
    <location>
        <begin position="165"/>
        <end position="188"/>
    </location>
</feature>
<proteinExistence type="predicted"/>
<comment type="caution">
    <text evidence="2">The sequence shown here is derived from an EMBL/GenBank/DDBJ whole genome shotgun (WGS) entry which is preliminary data.</text>
</comment>
<dbReference type="AlphaFoldDB" id="A0ABD2B175"/>
<evidence type="ECO:0000313" key="3">
    <source>
        <dbReference type="Proteomes" id="UP001607302"/>
    </source>
</evidence>
<evidence type="ECO:0000256" key="1">
    <source>
        <dbReference type="SAM" id="MobiDB-lite"/>
    </source>
</evidence>
<sequence>METLEGKIVSGRKYRASLTLNSFFSIRWEAGHCARSRLPRYTYVVPCSKENEKKYVYSQSGNFLRRRSHAKDGAKVIDQATRLGLTLPALNQQLPFLFENDRAVGTFEKSKGIRSSTKGDPRMTKMAPREDLFSRNSSESVPVPSIIPANDLAVTLIGLQRFFSKKQKSGPKAGKPTVDKSSSFGDDA</sequence>
<accession>A0ABD2B175</accession>
<reference evidence="2 3" key="1">
    <citation type="journal article" date="2024" name="Ann. Entomol. Soc. Am.">
        <title>Genomic analyses of the southern and eastern yellowjacket wasps (Hymenoptera: Vespidae) reveal evolutionary signatures of social life.</title>
        <authorList>
            <person name="Catto M.A."/>
            <person name="Caine P.B."/>
            <person name="Orr S.E."/>
            <person name="Hunt B.G."/>
            <person name="Goodisman M.A.D."/>
        </authorList>
    </citation>
    <scope>NUCLEOTIDE SEQUENCE [LARGE SCALE GENOMIC DNA]</scope>
    <source>
        <strain evidence="2">233</strain>
        <tissue evidence="2">Head and thorax</tissue>
    </source>
</reference>
<evidence type="ECO:0000313" key="2">
    <source>
        <dbReference type="EMBL" id="KAL2726442.1"/>
    </source>
</evidence>
<keyword evidence="3" id="KW-1185">Reference proteome</keyword>